<evidence type="ECO:0000256" key="2">
    <source>
        <dbReference type="SAM" id="Phobius"/>
    </source>
</evidence>
<dbReference type="AlphaFoldDB" id="A0A2N6D0K9"/>
<keyword evidence="2" id="KW-0472">Membrane</keyword>
<feature type="region of interest" description="Disordered" evidence="1">
    <location>
        <begin position="64"/>
        <end position="114"/>
    </location>
</feature>
<comment type="caution">
    <text evidence="3">The sequence shown here is derived from an EMBL/GenBank/DDBJ whole genome shotgun (WGS) entry which is preliminary data.</text>
</comment>
<evidence type="ECO:0000313" key="3">
    <source>
        <dbReference type="EMBL" id="PLX63196.1"/>
    </source>
</evidence>
<gene>
    <name evidence="3" type="ORF">C0630_03325</name>
</gene>
<reference evidence="3 4" key="1">
    <citation type="submission" date="2017-11" db="EMBL/GenBank/DDBJ databases">
        <title>Genome-resolved metagenomics identifies genetic mobility, metabolic interactions, and unexpected diversity in perchlorate-reducing communities.</title>
        <authorList>
            <person name="Barnum T.P."/>
            <person name="Figueroa I.A."/>
            <person name="Carlstrom C.I."/>
            <person name="Lucas L.N."/>
            <person name="Engelbrektson A.L."/>
            <person name="Coates J.D."/>
        </authorList>
    </citation>
    <scope>NUCLEOTIDE SEQUENCE [LARGE SCALE GENOMIC DNA]</scope>
    <source>
        <strain evidence="3">BM301</strain>
    </source>
</reference>
<name>A0A2N6D0K9_9GAMM</name>
<evidence type="ECO:0000313" key="4">
    <source>
        <dbReference type="Proteomes" id="UP000235015"/>
    </source>
</evidence>
<organism evidence="3 4">
    <name type="scientific">Sedimenticola selenatireducens</name>
    <dbReference type="NCBI Taxonomy" id="191960"/>
    <lineage>
        <taxon>Bacteria</taxon>
        <taxon>Pseudomonadati</taxon>
        <taxon>Pseudomonadota</taxon>
        <taxon>Gammaproteobacteria</taxon>
        <taxon>Chromatiales</taxon>
        <taxon>Sedimenticolaceae</taxon>
        <taxon>Sedimenticola</taxon>
    </lineage>
</organism>
<dbReference type="STRING" id="1111735.GCA_000428045_01309"/>
<accession>A0A2N6D0K9</accession>
<keyword evidence="2" id="KW-1133">Transmembrane helix</keyword>
<keyword evidence="2" id="KW-0812">Transmembrane</keyword>
<dbReference type="EMBL" id="PKUN01000002">
    <property type="protein sequence ID" value="PLX63196.1"/>
    <property type="molecule type" value="Genomic_DNA"/>
</dbReference>
<sequence>MQYLNTHPDTRLPAGLRSIRIRYLFLIPLLLLAAFELSVIQLILLTLAFGLGLSFVERLTQLSKSSPRSNSSGMRNLKAFDGGSFPADRTPSPAQSSGRAVYDGGSFERAHLTR</sequence>
<proteinExistence type="predicted"/>
<protein>
    <submittedName>
        <fullName evidence="3">Uncharacterized protein</fullName>
    </submittedName>
</protein>
<feature type="compositionally biased region" description="Polar residues" evidence="1">
    <location>
        <begin position="64"/>
        <end position="74"/>
    </location>
</feature>
<dbReference type="RefSeq" id="WP_273437804.1">
    <property type="nucleotide sequence ID" value="NZ_PKUN01000002.1"/>
</dbReference>
<feature type="transmembrane region" description="Helical" evidence="2">
    <location>
        <begin position="23"/>
        <end position="56"/>
    </location>
</feature>
<dbReference type="Proteomes" id="UP000235015">
    <property type="component" value="Unassembled WGS sequence"/>
</dbReference>
<evidence type="ECO:0000256" key="1">
    <source>
        <dbReference type="SAM" id="MobiDB-lite"/>
    </source>
</evidence>